<evidence type="ECO:0000313" key="16">
    <source>
        <dbReference type="Proteomes" id="UP001377972"/>
    </source>
</evidence>
<keyword evidence="6 8" id="KW-0472">Membrane</keyword>
<dbReference type="InterPro" id="IPR036942">
    <property type="entry name" value="Beta-barrel_TonB_sf"/>
</dbReference>
<keyword evidence="16" id="KW-1185">Reference proteome</keyword>
<gene>
    <name evidence="13" type="ORF">AOG27_14185</name>
    <name evidence="14" type="ORF">PQI24_18780</name>
</gene>
<sequence>MLNNKVSKAVRLAIAFSAASTAAFSASSVAADENEVEKVERIEVTGSRIKRTDLEGASPVEVITTAQFEEQGRISVADALRSVTSNSFGSFVPSSGSSAQSQSTVSLLGAGSDRTLVLVDGKRVAGSPSLGGSAANLSSIPMAAVERIEILKDGASAIYGSDAIAGVINIILKKDFEGASFDVQFGRPSNEGADTKQMSVSFGVSSEKGNITFVYDHQEQGAIFDKDREYTAASWEDTNGDGLVSIYDETVGVSYYGATILGPDGFVASAKCDELASSVPGFVGVLDQGSLLGGVGGGEVCGYAYANVSANMASTNKDSIMVSSNYNITDDIELYARAMLSRNDSFGRYAPPAAKWNNMAAGNEHNPYDEEVTGYFRWYGIGNRDGLVTDYQQDYMIGLKGIAGDSIDWEFAYHKAKLDYRSVGRYYLSYSGLAYNEKYGIDLGSEEGINNLRSTTYTENQNEMDHYFFGVGFALGELAGGEIQHYFGGEYFDQQFDSQYDAQSEAGLIGGSAGNSAMGERDTTAFFYEISMPFTDNLIVSAALRRDDYSDFGSVTNPSVKLEYRPTDDILLRASYSEGFRAPSLDELLAATSFSATSATDYVACEAQGISASECKSRQFDNLIQSNDELGPEESEYINAGIVYSGIENFAVKLDYFSLEVENVISSITVQSLINAEVGGQLDDLMAKYPGVKLERDENGAVLGDVITRSENGAYMSRKGLDLNLEYKLETGFGDFTFGNTTTYLLESAGDVYFSGPSQDFIGMPGTPDWRSQFNINYSMDNLSVAWTTDLISSVYEDQYLDLGDGNPENFRYKGENHDPTYVTHNINIKYYTESFGTFTLGARNLFDKGVVKDDDGFWNDDTLYYAGHIGREVFAGYSISF</sequence>
<evidence type="ECO:0000256" key="4">
    <source>
        <dbReference type="ARBA" id="ARBA00022692"/>
    </source>
</evidence>
<evidence type="ECO:0000256" key="1">
    <source>
        <dbReference type="ARBA" id="ARBA00004571"/>
    </source>
</evidence>
<dbReference type="Proteomes" id="UP000050378">
    <property type="component" value="Unassembled WGS sequence"/>
</dbReference>
<keyword evidence="3 8" id="KW-1134">Transmembrane beta strand</keyword>
<feature type="signal peptide" evidence="10">
    <location>
        <begin position="1"/>
        <end position="31"/>
    </location>
</feature>
<accession>A0A0P7DZ02</accession>
<evidence type="ECO:0000256" key="9">
    <source>
        <dbReference type="RuleBase" id="RU003357"/>
    </source>
</evidence>
<evidence type="ECO:0000256" key="3">
    <source>
        <dbReference type="ARBA" id="ARBA00022452"/>
    </source>
</evidence>
<dbReference type="RefSeq" id="WP_161804355.1">
    <property type="nucleotide sequence ID" value="NZ_JAQPZS010000023.1"/>
</dbReference>
<evidence type="ECO:0000256" key="8">
    <source>
        <dbReference type="PROSITE-ProRule" id="PRU01360"/>
    </source>
</evidence>
<dbReference type="AlphaFoldDB" id="A0A0P7DZ02"/>
<evidence type="ECO:0000259" key="12">
    <source>
        <dbReference type="Pfam" id="PF07715"/>
    </source>
</evidence>
<keyword evidence="2 8" id="KW-0813">Transport</keyword>
<keyword evidence="10" id="KW-0732">Signal</keyword>
<keyword evidence="4 8" id="KW-0812">Transmembrane</keyword>
<reference evidence="13 15" key="1">
    <citation type="submission" date="2015-09" db="EMBL/GenBank/DDBJ databases">
        <title>Draft Genome Sequence of Pseudoalteromonas lipolytica UCD-48B.</title>
        <authorList>
            <person name="Krusor M."/>
            <person name="Coil D.A."/>
            <person name="Lang J.M."/>
            <person name="Eisen J.A."/>
            <person name="Alexiev A."/>
        </authorList>
    </citation>
    <scope>NUCLEOTIDE SEQUENCE [LARGE SCALE GENOMIC DNA]</scope>
    <source>
        <strain evidence="13 15">UCD-48B</strain>
    </source>
</reference>
<proteinExistence type="inferred from homology"/>
<dbReference type="InterPro" id="IPR037066">
    <property type="entry name" value="Plug_dom_sf"/>
</dbReference>
<organism evidence="13 15">
    <name type="scientific">Pseudoalteromonas lipolytica</name>
    <dbReference type="NCBI Taxonomy" id="570156"/>
    <lineage>
        <taxon>Bacteria</taxon>
        <taxon>Pseudomonadati</taxon>
        <taxon>Pseudomonadota</taxon>
        <taxon>Gammaproteobacteria</taxon>
        <taxon>Alteromonadales</taxon>
        <taxon>Pseudoalteromonadaceae</taxon>
        <taxon>Pseudoalteromonas</taxon>
    </lineage>
</organism>
<dbReference type="InterPro" id="IPR000531">
    <property type="entry name" value="Beta-barrel_TonB"/>
</dbReference>
<dbReference type="PROSITE" id="PS52016">
    <property type="entry name" value="TONB_DEPENDENT_REC_3"/>
    <property type="match status" value="1"/>
</dbReference>
<protein>
    <submittedName>
        <fullName evidence="14">TonB-dependent receptor</fullName>
    </submittedName>
</protein>
<feature type="chain" id="PRO_5006138165" evidence="10">
    <location>
        <begin position="32"/>
        <end position="882"/>
    </location>
</feature>
<dbReference type="EMBL" id="JAQPZS010000023">
    <property type="protein sequence ID" value="MEJ6498084.1"/>
    <property type="molecule type" value="Genomic_DNA"/>
</dbReference>
<dbReference type="OrthoDB" id="176248at2"/>
<evidence type="ECO:0000313" key="15">
    <source>
        <dbReference type="Proteomes" id="UP000050378"/>
    </source>
</evidence>
<reference evidence="14 16" key="2">
    <citation type="submission" date="2023-01" db="EMBL/GenBank/DDBJ databases">
        <title>Trichodesmium-associated heterotrophic epibiont bacteria.</title>
        <authorList>
            <person name="Cleveland C.S."/>
            <person name="Webb E.A."/>
        </authorList>
    </citation>
    <scope>NUCLEOTIDE SEQUENCE [LARGE SCALE GENOMIC DNA]</scope>
    <source>
        <strain evidence="14 16">USCH2</strain>
    </source>
</reference>
<dbReference type="EMBL" id="LJTC01000009">
    <property type="protein sequence ID" value="KPM82868.1"/>
    <property type="molecule type" value="Genomic_DNA"/>
</dbReference>
<dbReference type="Pfam" id="PF00593">
    <property type="entry name" value="TonB_dep_Rec_b-barrel"/>
    <property type="match status" value="1"/>
</dbReference>
<dbReference type="PANTHER" id="PTHR47234">
    <property type="match status" value="1"/>
</dbReference>
<evidence type="ECO:0000313" key="14">
    <source>
        <dbReference type="EMBL" id="MEJ6498084.1"/>
    </source>
</evidence>
<evidence type="ECO:0000256" key="7">
    <source>
        <dbReference type="ARBA" id="ARBA00023237"/>
    </source>
</evidence>
<evidence type="ECO:0000256" key="10">
    <source>
        <dbReference type="SAM" id="SignalP"/>
    </source>
</evidence>
<dbReference type="GO" id="GO:0009279">
    <property type="term" value="C:cell outer membrane"/>
    <property type="evidence" value="ECO:0007669"/>
    <property type="project" value="UniProtKB-SubCell"/>
</dbReference>
<dbReference type="PATRIC" id="fig|570156.3.peg.3937"/>
<evidence type="ECO:0000256" key="6">
    <source>
        <dbReference type="ARBA" id="ARBA00023136"/>
    </source>
</evidence>
<feature type="domain" description="TonB-dependent receptor-like beta-barrel" evidence="11">
    <location>
        <begin position="343"/>
        <end position="846"/>
    </location>
</feature>
<dbReference type="Pfam" id="PF07715">
    <property type="entry name" value="Plug"/>
    <property type="match status" value="1"/>
</dbReference>
<dbReference type="Proteomes" id="UP001377972">
    <property type="component" value="Unassembled WGS sequence"/>
</dbReference>
<comment type="caution">
    <text evidence="13">The sequence shown here is derived from an EMBL/GenBank/DDBJ whole genome shotgun (WGS) entry which is preliminary data.</text>
</comment>
<feature type="domain" description="TonB-dependent receptor plug" evidence="12">
    <location>
        <begin position="56"/>
        <end position="167"/>
    </location>
</feature>
<keyword evidence="5 9" id="KW-0798">TonB box</keyword>
<evidence type="ECO:0000259" key="11">
    <source>
        <dbReference type="Pfam" id="PF00593"/>
    </source>
</evidence>
<keyword evidence="14" id="KW-0675">Receptor</keyword>
<dbReference type="InterPro" id="IPR012910">
    <property type="entry name" value="Plug_dom"/>
</dbReference>
<evidence type="ECO:0000256" key="2">
    <source>
        <dbReference type="ARBA" id="ARBA00022448"/>
    </source>
</evidence>
<dbReference type="Gene3D" id="2.170.130.10">
    <property type="entry name" value="TonB-dependent receptor, plug domain"/>
    <property type="match status" value="1"/>
</dbReference>
<comment type="subcellular location">
    <subcellularLocation>
        <location evidence="1 8">Cell outer membrane</location>
        <topology evidence="1 8">Multi-pass membrane protein</topology>
    </subcellularLocation>
</comment>
<dbReference type="STRING" id="570156.AOG27_14185"/>
<dbReference type="InterPro" id="IPR039426">
    <property type="entry name" value="TonB-dep_rcpt-like"/>
</dbReference>
<evidence type="ECO:0000313" key="13">
    <source>
        <dbReference type="EMBL" id="KPM82868.1"/>
    </source>
</evidence>
<keyword evidence="7 8" id="KW-0998">Cell outer membrane</keyword>
<name>A0A0P7DZ02_9GAMM</name>
<dbReference type="Gene3D" id="2.40.170.20">
    <property type="entry name" value="TonB-dependent receptor, beta-barrel domain"/>
    <property type="match status" value="1"/>
</dbReference>
<dbReference type="SUPFAM" id="SSF56935">
    <property type="entry name" value="Porins"/>
    <property type="match status" value="1"/>
</dbReference>
<dbReference type="PANTHER" id="PTHR47234:SF2">
    <property type="entry name" value="TONB-DEPENDENT RECEPTOR"/>
    <property type="match status" value="1"/>
</dbReference>
<evidence type="ECO:0000256" key="5">
    <source>
        <dbReference type="ARBA" id="ARBA00023077"/>
    </source>
</evidence>
<comment type="similarity">
    <text evidence="8 9">Belongs to the TonB-dependent receptor family.</text>
</comment>